<dbReference type="EMBL" id="UOEY01000021">
    <property type="protein sequence ID" value="VAW35721.1"/>
    <property type="molecule type" value="Genomic_DNA"/>
</dbReference>
<dbReference type="NCBIfam" id="TIGR00153">
    <property type="entry name" value="TIGR00153 family protein"/>
    <property type="match status" value="1"/>
</dbReference>
<reference evidence="2" key="1">
    <citation type="submission" date="2018-06" db="EMBL/GenBank/DDBJ databases">
        <authorList>
            <person name="Zhirakovskaya E."/>
        </authorList>
    </citation>
    <scope>NUCLEOTIDE SEQUENCE</scope>
</reference>
<dbReference type="AlphaFoldDB" id="A0A3B0UXX1"/>
<evidence type="ECO:0000256" key="1">
    <source>
        <dbReference type="ARBA" id="ARBA00008591"/>
    </source>
</evidence>
<dbReference type="Gene3D" id="1.20.58.220">
    <property type="entry name" value="Phosphate transport system protein phou homolog 2, domain 2"/>
    <property type="match status" value="1"/>
</dbReference>
<gene>
    <name evidence="2" type="ORF">MNBD_DELTA04-706</name>
</gene>
<protein>
    <recommendedName>
        <fullName evidence="3">Phosphate transport regulator (Distant homolog of PhoU)</fullName>
    </recommendedName>
</protein>
<evidence type="ECO:0008006" key="3">
    <source>
        <dbReference type="Google" id="ProtNLM"/>
    </source>
</evidence>
<organism evidence="2">
    <name type="scientific">hydrothermal vent metagenome</name>
    <dbReference type="NCBI Taxonomy" id="652676"/>
    <lineage>
        <taxon>unclassified sequences</taxon>
        <taxon>metagenomes</taxon>
        <taxon>ecological metagenomes</taxon>
    </lineage>
</organism>
<sequence>MKNLISDLFGKSPFGSIVEHSMKVHECVELLWPLMESLVNEDYDEIHNLHSRMARLEYEADLIKHDIRGFITKRSLLPVDRSNLVNFLACQEKMADLAQDFSVILTLRKTTVNPDIQDGFFNYLNQVFQVSGTLLAAAVEFKNLAETSFAGAEGRSILKLIEGLGAEEWKADKMSRKLSRTIYALEGRESILNILFYEKMVIMLGSIANQAENSGDYLRVMIQK</sequence>
<dbReference type="Pfam" id="PF01865">
    <property type="entry name" value="PhoU_div"/>
    <property type="match status" value="1"/>
</dbReference>
<evidence type="ECO:0000313" key="2">
    <source>
        <dbReference type="EMBL" id="VAW35721.1"/>
    </source>
</evidence>
<dbReference type="InterPro" id="IPR002727">
    <property type="entry name" value="DUF47"/>
</dbReference>
<dbReference type="PANTHER" id="PTHR36536:SF3">
    <property type="entry name" value="UPF0111 PROTEIN HI_1603"/>
    <property type="match status" value="1"/>
</dbReference>
<name>A0A3B0UXX1_9ZZZZ</name>
<proteinExistence type="inferred from homology"/>
<dbReference type="PANTHER" id="PTHR36536">
    <property type="entry name" value="UPF0111 PROTEIN HI_1603"/>
    <property type="match status" value="1"/>
</dbReference>
<accession>A0A3B0UXX1</accession>
<comment type="similarity">
    <text evidence="1">Belongs to the UPF0111 family.</text>
</comment>
<dbReference type="InterPro" id="IPR018445">
    <property type="entry name" value="Put_Phosphate_transp_reg"/>
</dbReference>
<dbReference type="InterPro" id="IPR038078">
    <property type="entry name" value="PhoU-like_sf"/>
</dbReference>